<name>A0ACC0Q4W6_RHOML</name>
<comment type="caution">
    <text evidence="1">The sequence shown here is derived from an EMBL/GenBank/DDBJ whole genome shotgun (WGS) entry which is preliminary data.</text>
</comment>
<dbReference type="EMBL" id="CM046388">
    <property type="protein sequence ID" value="KAI8572770.1"/>
    <property type="molecule type" value="Genomic_DNA"/>
</dbReference>
<evidence type="ECO:0000313" key="1">
    <source>
        <dbReference type="EMBL" id="KAI8572770.1"/>
    </source>
</evidence>
<sequence>MVMPLISEKTVQISGNGSVEVEREETVVVEMPQGINFLRLFEDEIDKLRAPFVSSTYRSIDSPSPPRERVCVRV</sequence>
<accession>A0ACC0Q4W6</accession>
<reference evidence="1" key="1">
    <citation type="submission" date="2022-02" db="EMBL/GenBank/DDBJ databases">
        <title>Plant Genome Project.</title>
        <authorList>
            <person name="Zhang R.-G."/>
        </authorList>
    </citation>
    <scope>NUCLEOTIDE SEQUENCE</scope>
    <source>
        <strain evidence="1">AT1</strain>
    </source>
</reference>
<dbReference type="Proteomes" id="UP001062846">
    <property type="component" value="Chromosome 1"/>
</dbReference>
<keyword evidence="2" id="KW-1185">Reference proteome</keyword>
<protein>
    <submittedName>
        <fullName evidence="1">Uncharacterized protein</fullName>
    </submittedName>
</protein>
<proteinExistence type="predicted"/>
<evidence type="ECO:0000313" key="2">
    <source>
        <dbReference type="Proteomes" id="UP001062846"/>
    </source>
</evidence>
<gene>
    <name evidence="1" type="ORF">RHMOL_Rhmol01G0226200</name>
</gene>
<organism evidence="1 2">
    <name type="scientific">Rhododendron molle</name>
    <name type="common">Chinese azalea</name>
    <name type="synonym">Azalea mollis</name>
    <dbReference type="NCBI Taxonomy" id="49168"/>
    <lineage>
        <taxon>Eukaryota</taxon>
        <taxon>Viridiplantae</taxon>
        <taxon>Streptophyta</taxon>
        <taxon>Embryophyta</taxon>
        <taxon>Tracheophyta</taxon>
        <taxon>Spermatophyta</taxon>
        <taxon>Magnoliopsida</taxon>
        <taxon>eudicotyledons</taxon>
        <taxon>Gunneridae</taxon>
        <taxon>Pentapetalae</taxon>
        <taxon>asterids</taxon>
        <taxon>Ericales</taxon>
        <taxon>Ericaceae</taxon>
        <taxon>Ericoideae</taxon>
        <taxon>Rhodoreae</taxon>
        <taxon>Rhododendron</taxon>
    </lineage>
</organism>